<dbReference type="Proteomes" id="UP000194360">
    <property type="component" value="Unassembled WGS sequence"/>
</dbReference>
<feature type="compositionally biased region" description="Basic and acidic residues" evidence="8">
    <location>
        <begin position="239"/>
        <end position="248"/>
    </location>
</feature>
<keyword evidence="4" id="KW-0479">Metal-binding</keyword>
<dbReference type="STRING" id="2074.BG845_04367"/>
<evidence type="ECO:0000256" key="6">
    <source>
        <dbReference type="ARBA" id="ARBA00022842"/>
    </source>
</evidence>
<dbReference type="SUPFAM" id="SSF55811">
    <property type="entry name" value="Nudix"/>
    <property type="match status" value="1"/>
</dbReference>
<keyword evidence="7" id="KW-0464">Manganese</keyword>
<dbReference type="GO" id="GO:0000287">
    <property type="term" value="F:magnesium ion binding"/>
    <property type="evidence" value="ECO:0007669"/>
    <property type="project" value="InterPro"/>
</dbReference>
<dbReference type="InterPro" id="IPR000086">
    <property type="entry name" value="NUDIX_hydrolase_dom"/>
</dbReference>
<evidence type="ECO:0000256" key="2">
    <source>
        <dbReference type="ARBA" id="ARBA00001946"/>
    </source>
</evidence>
<evidence type="ECO:0000313" key="10">
    <source>
        <dbReference type="EMBL" id="OSY37960.1"/>
    </source>
</evidence>
<keyword evidence="5 10" id="KW-0378">Hydrolase</keyword>
<evidence type="ECO:0000313" key="11">
    <source>
        <dbReference type="Proteomes" id="UP000194360"/>
    </source>
</evidence>
<comment type="cofactor">
    <cofactor evidence="2">
        <name>Mg(2+)</name>
        <dbReference type="ChEBI" id="CHEBI:18420"/>
    </cofactor>
</comment>
<dbReference type="OrthoDB" id="9802805at2"/>
<dbReference type="RefSeq" id="WP_085914554.1">
    <property type="nucleotide sequence ID" value="NZ_AP018920.1"/>
</dbReference>
<comment type="similarity">
    <text evidence="3">Belongs to the Nudix hydrolase family. PCD1 subfamily.</text>
</comment>
<comment type="cofactor">
    <cofactor evidence="1">
        <name>Mn(2+)</name>
        <dbReference type="ChEBI" id="CHEBI:29035"/>
    </cofactor>
</comment>
<dbReference type="CDD" id="cd03426">
    <property type="entry name" value="NUDIX_CoAse_Nudt7"/>
    <property type="match status" value="1"/>
</dbReference>
<keyword evidence="11" id="KW-1185">Reference proteome</keyword>
<evidence type="ECO:0000259" key="9">
    <source>
        <dbReference type="PROSITE" id="PS51462"/>
    </source>
</evidence>
<evidence type="ECO:0000256" key="1">
    <source>
        <dbReference type="ARBA" id="ARBA00001936"/>
    </source>
</evidence>
<evidence type="ECO:0000256" key="5">
    <source>
        <dbReference type="ARBA" id="ARBA00022801"/>
    </source>
</evidence>
<comment type="caution">
    <text evidence="10">The sequence shown here is derived from an EMBL/GenBank/DDBJ whole genome shotgun (WGS) entry which is preliminary data.</text>
</comment>
<feature type="region of interest" description="Disordered" evidence="8">
    <location>
        <begin position="225"/>
        <end position="248"/>
    </location>
</feature>
<dbReference type="PROSITE" id="PS51462">
    <property type="entry name" value="NUDIX"/>
    <property type="match status" value="1"/>
</dbReference>
<evidence type="ECO:0000256" key="4">
    <source>
        <dbReference type="ARBA" id="ARBA00022723"/>
    </source>
</evidence>
<dbReference type="GO" id="GO:0010945">
    <property type="term" value="F:coenzyme A diphosphatase activity"/>
    <property type="evidence" value="ECO:0007669"/>
    <property type="project" value="InterPro"/>
</dbReference>
<dbReference type="PANTHER" id="PTHR12992">
    <property type="entry name" value="NUDIX HYDROLASE"/>
    <property type="match status" value="1"/>
</dbReference>
<name>A0A1Y2MRW5_PSEAH</name>
<dbReference type="GO" id="GO:0009132">
    <property type="term" value="P:nucleoside diphosphate metabolic process"/>
    <property type="evidence" value="ECO:0007669"/>
    <property type="project" value="InterPro"/>
</dbReference>
<dbReference type="Gene3D" id="3.90.79.10">
    <property type="entry name" value="Nucleoside Triphosphate Pyrophosphohydrolase"/>
    <property type="match status" value="1"/>
</dbReference>
<dbReference type="Pfam" id="PF00293">
    <property type="entry name" value="NUDIX"/>
    <property type="match status" value="1"/>
</dbReference>
<dbReference type="GO" id="GO:0030145">
    <property type="term" value="F:manganese ion binding"/>
    <property type="evidence" value="ECO:0007669"/>
    <property type="project" value="InterPro"/>
</dbReference>
<protein>
    <submittedName>
        <fullName evidence="10">Putative NUDIX hydrolase</fullName>
    </submittedName>
</protein>
<dbReference type="EMBL" id="MIGB01000026">
    <property type="protein sequence ID" value="OSY37960.1"/>
    <property type="molecule type" value="Genomic_DNA"/>
</dbReference>
<evidence type="ECO:0000256" key="3">
    <source>
        <dbReference type="ARBA" id="ARBA00006506"/>
    </source>
</evidence>
<evidence type="ECO:0000256" key="7">
    <source>
        <dbReference type="ARBA" id="ARBA00023211"/>
    </source>
</evidence>
<dbReference type="InterPro" id="IPR015797">
    <property type="entry name" value="NUDIX_hydrolase-like_dom_sf"/>
</dbReference>
<evidence type="ECO:0000256" key="8">
    <source>
        <dbReference type="SAM" id="MobiDB-lite"/>
    </source>
</evidence>
<accession>A0A1Y2MRW5</accession>
<keyword evidence="6" id="KW-0460">Magnesium</keyword>
<dbReference type="AlphaFoldDB" id="A0A1Y2MRW5"/>
<feature type="domain" description="Nudix hydrolase" evidence="9">
    <location>
        <begin position="45"/>
        <end position="182"/>
    </location>
</feature>
<organism evidence="10 11">
    <name type="scientific">Pseudonocardia autotrophica</name>
    <name type="common">Amycolata autotrophica</name>
    <name type="synonym">Nocardia autotrophica</name>
    <dbReference type="NCBI Taxonomy" id="2074"/>
    <lineage>
        <taxon>Bacteria</taxon>
        <taxon>Bacillati</taxon>
        <taxon>Actinomycetota</taxon>
        <taxon>Actinomycetes</taxon>
        <taxon>Pseudonocardiales</taxon>
        <taxon>Pseudonocardiaceae</taxon>
        <taxon>Pseudonocardia</taxon>
    </lineage>
</organism>
<reference evidence="10 11" key="1">
    <citation type="submission" date="2016-09" db="EMBL/GenBank/DDBJ databases">
        <title>Pseudonocardia autotrophica DSM535, a candidate organism with high potential of specific P450 cytochromes.</title>
        <authorList>
            <person name="Grumaz C."/>
            <person name="Vainshtein Y."/>
            <person name="Kirstahler P."/>
            <person name="Sohn K."/>
        </authorList>
    </citation>
    <scope>NUCLEOTIDE SEQUENCE [LARGE SCALE GENOMIC DNA]</scope>
    <source>
        <strain evidence="10 11">DSM 535</strain>
    </source>
</reference>
<dbReference type="PROSITE" id="PS01293">
    <property type="entry name" value="NUDIX_COA"/>
    <property type="match status" value="1"/>
</dbReference>
<sequence length="248" mass="25986">MTAVVVPEPDPAAAPEPLKPLVEGALGLDPGWFGPRRDPAGQQATARRAAVLMLFGPDGPDVLLTERAATLRSHAGQVAFPGGALDPGDAGPVHAALREAQEETGLDPAGVVPLAVLPDLFIPPTGYLVTPVLAHWATPAPVRAIDPAEVARVVRVPVGELADPANRFTVRGPSGYTGPAFRISGLVIWGFTGGLLSALLHCSGWERPWDGTRIENLDEAWAAARAEQRHPRGAPVIDPADRPDEVGR</sequence>
<proteinExistence type="inferred from homology"/>
<dbReference type="InterPro" id="IPR000059">
    <property type="entry name" value="NUDIX_hydrolase_NudL_CS"/>
</dbReference>
<dbReference type="PANTHER" id="PTHR12992:SF11">
    <property type="entry name" value="MITOCHONDRIAL COENZYME A DIPHOSPHATASE NUDT8"/>
    <property type="match status" value="1"/>
</dbReference>
<gene>
    <name evidence="10" type="ORF">BG845_04367</name>
</gene>
<dbReference type="InterPro" id="IPR045121">
    <property type="entry name" value="CoAse"/>
</dbReference>